<dbReference type="PROSITE" id="PS00108">
    <property type="entry name" value="PROTEIN_KINASE_ST"/>
    <property type="match status" value="1"/>
</dbReference>
<dbReference type="SMART" id="SM00220">
    <property type="entry name" value="S_TKc"/>
    <property type="match status" value="1"/>
</dbReference>
<feature type="compositionally biased region" description="Basic and acidic residues" evidence="6">
    <location>
        <begin position="443"/>
        <end position="452"/>
    </location>
</feature>
<evidence type="ECO:0000256" key="3">
    <source>
        <dbReference type="ARBA" id="ARBA00022741"/>
    </source>
</evidence>
<keyword evidence="4 8" id="KW-0418">Kinase</keyword>
<keyword evidence="2" id="KW-0808">Transferase</keyword>
<feature type="compositionally biased region" description="Polar residues" evidence="6">
    <location>
        <begin position="704"/>
        <end position="718"/>
    </location>
</feature>
<feature type="region of interest" description="Disordered" evidence="6">
    <location>
        <begin position="372"/>
        <end position="408"/>
    </location>
</feature>
<dbReference type="Proteomes" id="UP000054516">
    <property type="component" value="Unassembled WGS sequence"/>
</dbReference>
<evidence type="ECO:0000313" key="8">
    <source>
        <dbReference type="EMBL" id="GAP92114.1"/>
    </source>
</evidence>
<dbReference type="PANTHER" id="PTHR24345:SF91">
    <property type="entry name" value="SERINE_THREONINE-PROTEIN KINASE PLK4"/>
    <property type="match status" value="1"/>
</dbReference>
<accession>A0A1W2TU69</accession>
<dbReference type="GO" id="GO:0005524">
    <property type="term" value="F:ATP binding"/>
    <property type="evidence" value="ECO:0007669"/>
    <property type="project" value="UniProtKB-KW"/>
</dbReference>
<feature type="domain" description="Protein kinase" evidence="7">
    <location>
        <begin position="45"/>
        <end position="320"/>
    </location>
</feature>
<dbReference type="Gene3D" id="1.10.510.10">
    <property type="entry name" value="Transferase(Phosphotransferase) domain 1"/>
    <property type="match status" value="1"/>
</dbReference>
<evidence type="ECO:0000256" key="4">
    <source>
        <dbReference type="ARBA" id="ARBA00022777"/>
    </source>
</evidence>
<dbReference type="GO" id="GO:0005634">
    <property type="term" value="C:nucleus"/>
    <property type="evidence" value="ECO:0007669"/>
    <property type="project" value="TreeGrafter"/>
</dbReference>
<dbReference type="AlphaFoldDB" id="A0A1W2TU69"/>
<dbReference type="InterPro" id="IPR008271">
    <property type="entry name" value="Ser/Thr_kinase_AS"/>
</dbReference>
<feature type="region of interest" description="Disordered" evidence="6">
    <location>
        <begin position="696"/>
        <end position="718"/>
    </location>
</feature>
<evidence type="ECO:0000259" key="7">
    <source>
        <dbReference type="PROSITE" id="PS50011"/>
    </source>
</evidence>
<proteinExistence type="predicted"/>
<dbReference type="GO" id="GO:0004674">
    <property type="term" value="F:protein serine/threonine kinase activity"/>
    <property type="evidence" value="ECO:0007669"/>
    <property type="project" value="UniProtKB-KW"/>
</dbReference>
<dbReference type="InterPro" id="IPR011009">
    <property type="entry name" value="Kinase-like_dom_sf"/>
</dbReference>
<name>A0A1W2TU69_ROSNE</name>
<dbReference type="CDD" id="cd00180">
    <property type="entry name" value="PKc"/>
    <property type="match status" value="1"/>
</dbReference>
<gene>
    <name evidence="8" type="ORF">SAMD00023353_6600150</name>
</gene>
<feature type="region of interest" description="Disordered" evidence="6">
    <location>
        <begin position="569"/>
        <end position="591"/>
    </location>
</feature>
<dbReference type="EMBL" id="DF977511">
    <property type="protein sequence ID" value="GAP92114.1"/>
    <property type="molecule type" value="Genomic_DNA"/>
</dbReference>
<feature type="compositionally biased region" description="Basic and acidic residues" evidence="6">
    <location>
        <begin position="469"/>
        <end position="481"/>
    </location>
</feature>
<dbReference type="PROSITE" id="PS50011">
    <property type="entry name" value="PROTEIN_KINASE_DOM"/>
    <property type="match status" value="1"/>
</dbReference>
<dbReference type="OMA" id="FMHEEGF"/>
<feature type="compositionally biased region" description="Basic and acidic residues" evidence="6">
    <location>
        <begin position="386"/>
        <end position="406"/>
    </location>
</feature>
<evidence type="ECO:0000313" key="9">
    <source>
        <dbReference type="Proteomes" id="UP000054516"/>
    </source>
</evidence>
<dbReference type="SUPFAM" id="SSF56112">
    <property type="entry name" value="Protein kinase-like (PK-like)"/>
    <property type="match status" value="1"/>
</dbReference>
<evidence type="ECO:0000256" key="5">
    <source>
        <dbReference type="ARBA" id="ARBA00022840"/>
    </source>
</evidence>
<dbReference type="Pfam" id="PF00069">
    <property type="entry name" value="Pkinase"/>
    <property type="match status" value="1"/>
</dbReference>
<protein>
    <submittedName>
        <fullName evidence="8">Putative calcium calmodulin-dependent protein kinase type 1b protein</fullName>
    </submittedName>
</protein>
<keyword evidence="1" id="KW-0723">Serine/threonine-protein kinase</keyword>
<keyword evidence="9" id="KW-1185">Reference proteome</keyword>
<reference evidence="8" key="1">
    <citation type="submission" date="2016-03" db="EMBL/GenBank/DDBJ databases">
        <title>Draft genome sequence of Rosellinia necatrix.</title>
        <authorList>
            <person name="Kanematsu S."/>
        </authorList>
    </citation>
    <scope>NUCLEOTIDE SEQUENCE [LARGE SCALE GENOMIC DNA]</scope>
    <source>
        <strain evidence="8">W97</strain>
    </source>
</reference>
<evidence type="ECO:0000256" key="1">
    <source>
        <dbReference type="ARBA" id="ARBA00022527"/>
    </source>
</evidence>
<dbReference type="OrthoDB" id="10252171at2759"/>
<dbReference type="InterPro" id="IPR000719">
    <property type="entry name" value="Prot_kinase_dom"/>
</dbReference>
<organism evidence="8">
    <name type="scientific">Rosellinia necatrix</name>
    <name type="common">White root-rot fungus</name>
    <dbReference type="NCBI Taxonomy" id="77044"/>
    <lineage>
        <taxon>Eukaryota</taxon>
        <taxon>Fungi</taxon>
        <taxon>Dikarya</taxon>
        <taxon>Ascomycota</taxon>
        <taxon>Pezizomycotina</taxon>
        <taxon>Sordariomycetes</taxon>
        <taxon>Xylariomycetidae</taxon>
        <taxon>Xylariales</taxon>
        <taxon>Xylariaceae</taxon>
        <taxon>Rosellinia</taxon>
    </lineage>
</organism>
<dbReference type="PANTHER" id="PTHR24345">
    <property type="entry name" value="SERINE/THREONINE-PROTEIN KINASE PLK"/>
    <property type="match status" value="1"/>
</dbReference>
<keyword evidence="5" id="KW-0067">ATP-binding</keyword>
<dbReference type="STRING" id="77044.A0A1W2TU69"/>
<keyword evidence="3" id="KW-0547">Nucleotide-binding</keyword>
<evidence type="ECO:0000256" key="2">
    <source>
        <dbReference type="ARBA" id="ARBA00022679"/>
    </source>
</evidence>
<feature type="region of interest" description="Disordered" evidence="6">
    <location>
        <begin position="443"/>
        <end position="486"/>
    </location>
</feature>
<sequence length="765" mass="86385">MATSLPDLVRDSKLQTRFSSDNNDITTHIYYDRPGRRAVPQQEIWKRERVLGSGGHGVVWLEKRLAISSDNPTEASYRAVKQITSANSASVLEICKSELEALAKFSSRNYARCFVQSFGWYEGSGFISIAMEYCPLGDLQRFLTQHIKLPESDTQEITWQVVEGLQFMHEEGFAHRDLKPGNILIKSCPPEEHWWVKICDMGLSKRIEGTGAATTSVKGTRGFFAPELHGYGGSDPRTADPFRTDIWSLGEMTFRMLCGKAVFPSDDSLRSYALKPTVFPTEPLTTAGASGPAISFITNAMAAEPGLRFKIQEAAKHEWLGVNIDHAITPAQTDSSLPTPYRSYDETRHASYLGAEPSGAWSTMSNLHINRPPPPQPVSAGIFRPTRKDERRRGDPGMVASRHETRSNQQRIDPMEIVARGLRMIQNREKEPLIAGATTAFRDRNESSDARLARPLIESVSKNRLANSRRSDKENEHEENPGRQPEFMSKAMWQLITIERHFNTVILPWCMRHSVSPPRDPERREAERRGLSEMILRDVLLKTNEIESHGDKRFSARRDALFKQADEVRNELESTSGGERSERREGQQWGVYKRPENTIKLQYRPERSSSPGHLKNKIDYVKADVYPHAVRTLDEVFNDFTKKDPRRDTGGAVVEEIVDNIVLDPQDDISSRFKEIQNHHGSKSQDYYAAIATGPRKKKPAGYSASNNIISPGQNSNRTRLVNIDSQGRDNQAQTTGLSPWTAEDGLLDTGINYKDGSTRWKAYR</sequence>
<evidence type="ECO:0000256" key="6">
    <source>
        <dbReference type="SAM" id="MobiDB-lite"/>
    </source>
</evidence>